<organism evidence="2 3">
    <name type="scientific">Bodo saltans</name>
    <name type="common">Flagellated protozoan</name>
    <dbReference type="NCBI Taxonomy" id="75058"/>
    <lineage>
        <taxon>Eukaryota</taxon>
        <taxon>Discoba</taxon>
        <taxon>Euglenozoa</taxon>
        <taxon>Kinetoplastea</taxon>
        <taxon>Metakinetoplastina</taxon>
        <taxon>Eubodonida</taxon>
        <taxon>Bodonidae</taxon>
        <taxon>Bodo</taxon>
    </lineage>
</organism>
<protein>
    <submittedName>
        <fullName evidence="2">Uncharacterized protein</fullName>
    </submittedName>
</protein>
<accession>A0A0S4KF19</accession>
<dbReference type="AlphaFoldDB" id="A0A0S4KF19"/>
<gene>
    <name evidence="2" type="ORF">BSAL_75380</name>
</gene>
<proteinExistence type="predicted"/>
<feature type="region of interest" description="Disordered" evidence="1">
    <location>
        <begin position="94"/>
        <end position="114"/>
    </location>
</feature>
<feature type="non-terminal residue" evidence="2">
    <location>
        <position position="1"/>
    </location>
</feature>
<evidence type="ECO:0000256" key="1">
    <source>
        <dbReference type="SAM" id="MobiDB-lite"/>
    </source>
</evidence>
<sequence length="446" mass="47866">VATRTATATGGGASNNSLLSSSSSSSSSVLIISQVRNAIPALLTADQWCYIALERNIAHRCGMPCGSGENGESIKVSGGIGEVKTKVRVLPQPSGVDGAFVDGEEDNAEEEDDDEELELMFCSSTCATHHEKIASVCRSSRRNRHHHLYEDPAVVSAVMALFPQMSKNSLMMGSSPNVMSKPPTASHGGPSDTTTTIGGGALTVKERVPSKTTTSSAGGLPLPAITTAATTTELFAIDRDEVLGGSVWADASDPTPMLSVSLKESSTTKKSLVEDCVAAIITVTSSATRRELQRLLLAPRTQDAEDLLHHHRRDVAYRERSLPVVLWECMSMCGELLYFDRHAILAARRVIERILSADEDGGEVHAMSLQLFSGPGCSVQHFTDVRMLFGLVLLRVAALAEQHNNTASDVVIAMDEAVSEGYADEVLRSLLVPQRDFEFLITLFTH</sequence>
<evidence type="ECO:0000313" key="3">
    <source>
        <dbReference type="Proteomes" id="UP000051952"/>
    </source>
</evidence>
<keyword evidence="3" id="KW-1185">Reference proteome</keyword>
<feature type="region of interest" description="Disordered" evidence="1">
    <location>
        <begin position="1"/>
        <end position="23"/>
    </location>
</feature>
<feature type="region of interest" description="Disordered" evidence="1">
    <location>
        <begin position="176"/>
        <end position="198"/>
    </location>
</feature>
<evidence type="ECO:0000313" key="2">
    <source>
        <dbReference type="EMBL" id="CUI14182.1"/>
    </source>
</evidence>
<name>A0A0S4KF19_BODSA</name>
<reference evidence="3" key="1">
    <citation type="submission" date="2015-09" db="EMBL/GenBank/DDBJ databases">
        <authorList>
            <consortium name="Pathogen Informatics"/>
        </authorList>
    </citation>
    <scope>NUCLEOTIDE SEQUENCE [LARGE SCALE GENOMIC DNA]</scope>
    <source>
        <strain evidence="3">Lake Konstanz</strain>
    </source>
</reference>
<feature type="compositionally biased region" description="Acidic residues" evidence="1">
    <location>
        <begin position="102"/>
        <end position="114"/>
    </location>
</feature>
<dbReference type="VEuPathDB" id="TriTrypDB:BSAL_75380"/>
<dbReference type="EMBL" id="CYKH01000689">
    <property type="protein sequence ID" value="CUI14182.1"/>
    <property type="molecule type" value="Genomic_DNA"/>
</dbReference>
<dbReference type="Proteomes" id="UP000051952">
    <property type="component" value="Unassembled WGS sequence"/>
</dbReference>